<dbReference type="Pfam" id="PF13020">
    <property type="entry name" value="NOV_C"/>
    <property type="match status" value="1"/>
</dbReference>
<dbReference type="AlphaFoldDB" id="A0A5C8ZVW0"/>
<dbReference type="EMBL" id="VRZA01000005">
    <property type="protein sequence ID" value="TXS91904.1"/>
    <property type="molecule type" value="Genomic_DNA"/>
</dbReference>
<keyword evidence="3" id="KW-1185">Reference proteome</keyword>
<dbReference type="InterPro" id="IPR024975">
    <property type="entry name" value="NOV_C"/>
</dbReference>
<evidence type="ECO:0000313" key="3">
    <source>
        <dbReference type="Proteomes" id="UP000321039"/>
    </source>
</evidence>
<dbReference type="RefSeq" id="WP_148069144.1">
    <property type="nucleotide sequence ID" value="NZ_VRZA01000005.1"/>
</dbReference>
<organism evidence="2 3">
    <name type="scientific">Parahaliea maris</name>
    <dbReference type="NCBI Taxonomy" id="2716870"/>
    <lineage>
        <taxon>Bacteria</taxon>
        <taxon>Pseudomonadati</taxon>
        <taxon>Pseudomonadota</taxon>
        <taxon>Gammaproteobacteria</taxon>
        <taxon>Cellvibrionales</taxon>
        <taxon>Halieaceae</taxon>
        <taxon>Parahaliea</taxon>
    </lineage>
</organism>
<sequence length="436" mass="49626">MSLLDYERGFSSLKVNTHGGGEKSPHKVAMLLAVLDLFDANEINENRIDFNEKLKTKFSANFNTLAGPRDRDNPHLPYFHLRSSGFWHHRVKAGCSGVYASLSTASGAAVIQENIDFVYLDDELFELLSYGTCRELLRAALYRNLNSNDLSKLLNVGAGWDWLECEAVVGDYFEMLNLEQSGVSYNKAAHRRKLKAALNGRSDGSIEYKHQNISAILLEMGQPYIPGYKPAFNYQAQLKSVVLTYLAGHQSDIDRILEKATQVSSEPPEIIDWLAVLDAEIPERIVSIQEPHRRYLASRPNFAERERVNRKLGEQGEAFVIEFERRRLIALERADLAAEVMWTSKEEGDGRGYDVRSFDPDLDSELFIEVKTTNNGKYQPFFISANELAFSKERAEQYSLYRVFDFKKKARIFQLPGAVDKHVNLLPNSYRASFSQ</sequence>
<accession>A0A5C8ZVW0</accession>
<comment type="caution">
    <text evidence="2">The sequence shown here is derived from an EMBL/GenBank/DDBJ whole genome shotgun (WGS) entry which is preliminary data.</text>
</comment>
<proteinExistence type="predicted"/>
<dbReference type="Proteomes" id="UP000321039">
    <property type="component" value="Unassembled WGS sequence"/>
</dbReference>
<reference evidence="2 3" key="1">
    <citation type="submission" date="2019-08" db="EMBL/GenBank/DDBJ databases">
        <title>Parahaliea maris sp. nov., isolated from the surface seawater.</title>
        <authorList>
            <person name="Liu Y."/>
        </authorList>
    </citation>
    <scope>NUCLEOTIDE SEQUENCE [LARGE SCALE GENOMIC DNA]</scope>
    <source>
        <strain evidence="2 3">HSLHS9</strain>
    </source>
</reference>
<name>A0A5C8ZVW0_9GAMM</name>
<evidence type="ECO:0000313" key="2">
    <source>
        <dbReference type="EMBL" id="TXS91904.1"/>
    </source>
</evidence>
<protein>
    <submittedName>
        <fullName evidence="2">DUF3883 domain-containing protein</fullName>
    </submittedName>
</protein>
<evidence type="ECO:0000259" key="1">
    <source>
        <dbReference type="Pfam" id="PF13020"/>
    </source>
</evidence>
<feature type="domain" description="Protein NO VEIN C-terminal" evidence="1">
    <location>
        <begin position="316"/>
        <end position="413"/>
    </location>
</feature>
<gene>
    <name evidence="2" type="ORF">FV139_14315</name>
</gene>